<dbReference type="InterPro" id="IPR011006">
    <property type="entry name" value="CheY-like_superfamily"/>
</dbReference>
<reference evidence="5" key="1">
    <citation type="journal article" date="2019" name="Genome Announc.">
        <title>Draft Genome Sequence of Pseudoalteromonas piscicida Strain 36Y ROTHPW, an Hypersaline Seawater Isolate from the South Coast of Sonora, Mexico.</title>
        <authorList>
            <person name="Sanchez-Diaz R."/>
            <person name="Molina-Garza Z.J."/>
            <person name="Cruz-Suarez L.E."/>
            <person name="Selvin J."/>
            <person name="Kiran G.S."/>
            <person name="Ibarra-Gamez J.C."/>
            <person name="Gomez-Gil B."/>
            <person name="Galaviz-Silva L."/>
        </authorList>
    </citation>
    <scope>NUCLEOTIDE SEQUENCE [LARGE SCALE GENOMIC DNA]</scope>
    <source>
        <strain evidence="5">36Y_RITHPW</strain>
    </source>
</reference>
<dbReference type="OrthoDB" id="281471at2"/>
<keyword evidence="5" id="KW-1185">Reference proteome</keyword>
<evidence type="ECO:0000259" key="3">
    <source>
        <dbReference type="PROSITE" id="PS50110"/>
    </source>
</evidence>
<feature type="domain" description="Response regulatory" evidence="3">
    <location>
        <begin position="4"/>
        <end position="119"/>
    </location>
</feature>
<dbReference type="PANTHER" id="PTHR44591:SF24">
    <property type="entry name" value="PROTEIN-GLUTAMATE METHYLESTERASE_PROTEIN-GLUTAMINE GLUTAMINASE 1"/>
    <property type="match status" value="1"/>
</dbReference>
<dbReference type="AlphaFoldDB" id="A0A2A5JRL6"/>
<dbReference type="Proteomes" id="UP000228621">
    <property type="component" value="Unassembled WGS sequence"/>
</dbReference>
<keyword evidence="1 2" id="KW-0597">Phosphoprotein</keyword>
<feature type="modified residue" description="4-aspartylphosphate" evidence="2">
    <location>
        <position position="54"/>
    </location>
</feature>
<dbReference type="PANTHER" id="PTHR44591">
    <property type="entry name" value="STRESS RESPONSE REGULATOR PROTEIN 1"/>
    <property type="match status" value="1"/>
</dbReference>
<evidence type="ECO:0000313" key="4">
    <source>
        <dbReference type="EMBL" id="PCK32046.1"/>
    </source>
</evidence>
<dbReference type="PROSITE" id="PS50110">
    <property type="entry name" value="RESPONSE_REGULATORY"/>
    <property type="match status" value="1"/>
</dbReference>
<protein>
    <submittedName>
        <fullName evidence="4">Response regulator</fullName>
    </submittedName>
</protein>
<dbReference type="InterPro" id="IPR001789">
    <property type="entry name" value="Sig_transdc_resp-reg_receiver"/>
</dbReference>
<dbReference type="SUPFAM" id="SSF52172">
    <property type="entry name" value="CheY-like"/>
    <property type="match status" value="1"/>
</dbReference>
<dbReference type="SMART" id="SM00448">
    <property type="entry name" value="REC"/>
    <property type="match status" value="1"/>
</dbReference>
<sequence>MSYSVLVCDDSAVARKQVIKHLQSQLDLTLHQAQNGQQAVELLKKQQIDLLCLDLTMPVLDGIGVLEAIKEHKIECFVVVISADIQAQMKERVESLGALGFLEKPAKAEQLLGLLHKFGIR</sequence>
<dbReference type="InterPro" id="IPR050595">
    <property type="entry name" value="Bact_response_regulator"/>
</dbReference>
<dbReference type="RefSeq" id="WP_099641835.1">
    <property type="nucleotide sequence ID" value="NZ_JAQPZX010000020.1"/>
</dbReference>
<accession>A0A2A5JRL6</accession>
<evidence type="ECO:0000313" key="5">
    <source>
        <dbReference type="Proteomes" id="UP000228621"/>
    </source>
</evidence>
<gene>
    <name evidence="4" type="ORF">CEX98_09485</name>
</gene>
<proteinExistence type="predicted"/>
<evidence type="ECO:0000256" key="2">
    <source>
        <dbReference type="PROSITE-ProRule" id="PRU00169"/>
    </source>
</evidence>
<dbReference type="Pfam" id="PF00072">
    <property type="entry name" value="Response_reg"/>
    <property type="match status" value="1"/>
</dbReference>
<dbReference type="Gene3D" id="3.40.50.2300">
    <property type="match status" value="1"/>
</dbReference>
<organism evidence="4 5">
    <name type="scientific">Pseudoalteromonas piscicida</name>
    <dbReference type="NCBI Taxonomy" id="43662"/>
    <lineage>
        <taxon>Bacteria</taxon>
        <taxon>Pseudomonadati</taxon>
        <taxon>Pseudomonadota</taxon>
        <taxon>Gammaproteobacteria</taxon>
        <taxon>Alteromonadales</taxon>
        <taxon>Pseudoalteromonadaceae</taxon>
        <taxon>Pseudoalteromonas</taxon>
    </lineage>
</organism>
<dbReference type="EMBL" id="NKHF01000041">
    <property type="protein sequence ID" value="PCK32046.1"/>
    <property type="molecule type" value="Genomic_DNA"/>
</dbReference>
<evidence type="ECO:0000256" key="1">
    <source>
        <dbReference type="ARBA" id="ARBA00022553"/>
    </source>
</evidence>
<name>A0A2A5JRL6_PSEO7</name>
<dbReference type="GO" id="GO:0000160">
    <property type="term" value="P:phosphorelay signal transduction system"/>
    <property type="evidence" value="ECO:0007669"/>
    <property type="project" value="InterPro"/>
</dbReference>
<dbReference type="CDD" id="cd17593">
    <property type="entry name" value="REC_CheC-like"/>
    <property type="match status" value="1"/>
</dbReference>
<comment type="caution">
    <text evidence="4">The sequence shown here is derived from an EMBL/GenBank/DDBJ whole genome shotgun (WGS) entry which is preliminary data.</text>
</comment>